<dbReference type="Proteomes" id="UP001244295">
    <property type="component" value="Unassembled WGS sequence"/>
</dbReference>
<feature type="region of interest" description="Disordered" evidence="1">
    <location>
        <begin position="267"/>
        <end position="356"/>
    </location>
</feature>
<feature type="compositionally biased region" description="Polar residues" evidence="1">
    <location>
        <begin position="296"/>
        <end position="306"/>
    </location>
</feature>
<organism evidence="4 5">
    <name type="scientific">Variovorax boronicumulans</name>
    <dbReference type="NCBI Taxonomy" id="436515"/>
    <lineage>
        <taxon>Bacteria</taxon>
        <taxon>Pseudomonadati</taxon>
        <taxon>Pseudomonadota</taxon>
        <taxon>Betaproteobacteria</taxon>
        <taxon>Burkholderiales</taxon>
        <taxon>Comamonadaceae</taxon>
        <taxon>Variovorax</taxon>
    </lineage>
</organism>
<feature type="chain" id="PRO_5043521670" description="TspB protein" evidence="3">
    <location>
        <begin position="22"/>
        <end position="454"/>
    </location>
</feature>
<dbReference type="InterPro" id="IPR008708">
    <property type="entry name" value="Neisseria_TspB"/>
</dbReference>
<sequence>MDRRSKLVALAALLLCANAKAFVSPSPPPGFGGSPGSWTYTPPSPAEQLGKVIRGPGPMIPGAGASSAAYRLGAGASRVLAGAIAVGRVTGVGLAIGVAWLAYECIEKKNGSWVLTCGFPTPPQSDGYQYRPVHNSFYPGAPVYFPSASQACDDFKGKAQAAFAGGNPTATIQGSEVVTCAVPSMKVRVHWKIGTVVAYSDYGAELYRSASNCPVGWYITPAGCVQAPPPQPITTEEIEERMAPKPLPQTLPPGVPYPLEIELPSIWNPEPIEDTPPGVDPKSRPMRVPQGEPQAVPNTSPQQYRQPVTRWAHSPTQSDPWRMDVRPEEMTGTDPKGIEQPQSETSGSPEGKKPEQFDLCAEHPDIIACQVFKPDELEAKPLANKDVPLSLNPDGGFPSGGSCPQPKTVQLMGQTYAFSMQPLCDFAVGIKPLLIGFAWLSAALVFLGVARRES</sequence>
<reference evidence="4" key="1">
    <citation type="submission" date="2023-07" db="EMBL/GenBank/DDBJ databases">
        <title>Sorghum-associated microbial communities from plants grown in Nebraska, USA.</title>
        <authorList>
            <person name="Schachtman D."/>
        </authorList>
    </citation>
    <scope>NUCLEOTIDE SEQUENCE</scope>
    <source>
        <strain evidence="4">DS2795</strain>
    </source>
</reference>
<evidence type="ECO:0000256" key="1">
    <source>
        <dbReference type="SAM" id="MobiDB-lite"/>
    </source>
</evidence>
<evidence type="ECO:0008006" key="6">
    <source>
        <dbReference type="Google" id="ProtNLM"/>
    </source>
</evidence>
<evidence type="ECO:0000256" key="3">
    <source>
        <dbReference type="SAM" id="SignalP"/>
    </source>
</evidence>
<evidence type="ECO:0000256" key="2">
    <source>
        <dbReference type="SAM" id="Phobius"/>
    </source>
</evidence>
<feature type="signal peptide" evidence="3">
    <location>
        <begin position="1"/>
        <end position="21"/>
    </location>
</feature>
<name>A0AAW8DU80_9BURK</name>
<dbReference type="AlphaFoldDB" id="A0AAW8DU80"/>
<gene>
    <name evidence="4" type="ORF">J2W25_001910</name>
</gene>
<accession>A0AAW8DU80</accession>
<keyword evidence="2" id="KW-0812">Transmembrane</keyword>
<keyword evidence="3" id="KW-0732">Signal</keyword>
<feature type="transmembrane region" description="Helical" evidence="2">
    <location>
        <begin position="429"/>
        <end position="450"/>
    </location>
</feature>
<comment type="caution">
    <text evidence="4">The sequence shown here is derived from an EMBL/GenBank/DDBJ whole genome shotgun (WGS) entry which is preliminary data.</text>
</comment>
<evidence type="ECO:0000313" key="4">
    <source>
        <dbReference type="EMBL" id="MDP9922889.1"/>
    </source>
</evidence>
<proteinExistence type="predicted"/>
<keyword evidence="2" id="KW-1133">Transmembrane helix</keyword>
<keyword evidence="2" id="KW-0472">Membrane</keyword>
<dbReference type="RefSeq" id="WP_307636451.1">
    <property type="nucleotide sequence ID" value="NZ_JAUSRR010000003.1"/>
</dbReference>
<evidence type="ECO:0000313" key="5">
    <source>
        <dbReference type="Proteomes" id="UP001244295"/>
    </source>
</evidence>
<dbReference type="Pfam" id="PF05616">
    <property type="entry name" value="Neisseria_TspB"/>
    <property type="match status" value="1"/>
</dbReference>
<dbReference type="NCBIfam" id="NF041109">
    <property type="entry name" value="VF_TspB_C_term"/>
    <property type="match status" value="1"/>
</dbReference>
<protein>
    <recommendedName>
        <fullName evidence="6">TspB protein</fullName>
    </recommendedName>
</protein>
<dbReference type="EMBL" id="JAUSRR010000003">
    <property type="protein sequence ID" value="MDP9922889.1"/>
    <property type="molecule type" value="Genomic_DNA"/>
</dbReference>